<dbReference type="PANTHER" id="PTHR30118">
    <property type="entry name" value="HTH-TYPE TRANSCRIPTIONAL REGULATOR LEUO-RELATED"/>
    <property type="match status" value="1"/>
</dbReference>
<dbReference type="Gene3D" id="1.10.10.10">
    <property type="entry name" value="Winged helix-like DNA-binding domain superfamily/Winged helix DNA-binding domain"/>
    <property type="match status" value="1"/>
</dbReference>
<dbReference type="Pfam" id="PF00126">
    <property type="entry name" value="HTH_1"/>
    <property type="match status" value="1"/>
</dbReference>
<reference evidence="6 7" key="2">
    <citation type="submission" date="2020-06" db="EMBL/GenBank/DDBJ databases">
        <title>Polyphasic characterization of a Rahnella strain isolated from tree sap.</title>
        <authorList>
            <person name="Kim I.S."/>
        </authorList>
    </citation>
    <scope>NUCLEOTIDE SEQUENCE [LARGE SCALE GENOMIC DNA]</scope>
    <source>
        <strain evidence="6 7">SAP-1</strain>
    </source>
</reference>
<dbReference type="GO" id="GO:0003677">
    <property type="term" value="F:DNA binding"/>
    <property type="evidence" value="ECO:0007669"/>
    <property type="project" value="UniProtKB-KW"/>
</dbReference>
<dbReference type="SUPFAM" id="SSF46785">
    <property type="entry name" value="Winged helix' DNA-binding domain"/>
    <property type="match status" value="1"/>
</dbReference>
<dbReference type="InterPro" id="IPR036390">
    <property type="entry name" value="WH_DNA-bd_sf"/>
</dbReference>
<comment type="caution">
    <text evidence="6">The sequence shown here is derived from an EMBL/GenBank/DDBJ whole genome shotgun (WGS) entry which is preliminary data.</text>
</comment>
<evidence type="ECO:0000256" key="1">
    <source>
        <dbReference type="ARBA" id="ARBA00009437"/>
    </source>
</evidence>
<dbReference type="Pfam" id="PF03466">
    <property type="entry name" value="LysR_substrate"/>
    <property type="match status" value="1"/>
</dbReference>
<organism evidence="6 7">
    <name type="scientific">Rouxiella aceris</name>
    <dbReference type="NCBI Taxonomy" id="2703884"/>
    <lineage>
        <taxon>Bacteria</taxon>
        <taxon>Pseudomonadati</taxon>
        <taxon>Pseudomonadota</taxon>
        <taxon>Gammaproteobacteria</taxon>
        <taxon>Enterobacterales</taxon>
        <taxon>Yersiniaceae</taxon>
        <taxon>Rouxiella</taxon>
    </lineage>
</organism>
<dbReference type="Proteomes" id="UP000585363">
    <property type="component" value="Unassembled WGS sequence"/>
</dbReference>
<dbReference type="RefSeq" id="WP_169401395.1">
    <property type="nucleotide sequence ID" value="NZ_JAADJU010000001.1"/>
</dbReference>
<evidence type="ECO:0000313" key="6">
    <source>
        <dbReference type="EMBL" id="NMP25715.1"/>
    </source>
</evidence>
<name>A0A848MDI2_9GAMM</name>
<dbReference type="InterPro" id="IPR000847">
    <property type="entry name" value="LysR_HTH_N"/>
</dbReference>
<dbReference type="Gene3D" id="3.40.190.10">
    <property type="entry name" value="Periplasmic binding protein-like II"/>
    <property type="match status" value="2"/>
</dbReference>
<sequence length="293" mass="33486">MQRFDLNLLVVLDALLENCSVSKAALALNVSPPAISKSLNRIRELFNDKLLVRSGNNLILTPRALQLKPQIRHAIDIIEVIFKVTPHCQLASPHKFVIAANDVLRSKINHHWSAINQDSELVVEFTRQEHDADFLRKNSADLYLGEIREFPPETMVRTLCHEQSVIITRRSNQQLSAQTSLDELAAYRFVTINDTLNKDIDAFFIRQGLERRISAVGLNYFSLIEEVMLNNALAIVPDSFSQVIKRLNLDIKAIESSLQLPTMTLIQAWHPKYNNFTAHKRLRDIICELFARP</sequence>
<comment type="similarity">
    <text evidence="1">Belongs to the LysR transcriptional regulatory family.</text>
</comment>
<keyword evidence="4" id="KW-0804">Transcription</keyword>
<keyword evidence="7" id="KW-1185">Reference proteome</keyword>
<accession>A0A848MDI2</accession>
<dbReference type="InterPro" id="IPR036388">
    <property type="entry name" value="WH-like_DNA-bd_sf"/>
</dbReference>
<dbReference type="PROSITE" id="PS50931">
    <property type="entry name" value="HTH_LYSR"/>
    <property type="match status" value="1"/>
</dbReference>
<dbReference type="InterPro" id="IPR050389">
    <property type="entry name" value="LysR-type_TF"/>
</dbReference>
<keyword evidence="2" id="KW-0805">Transcription regulation</keyword>
<gene>
    <name evidence="6" type="ORF">GW590_02330</name>
</gene>
<dbReference type="SUPFAM" id="SSF53850">
    <property type="entry name" value="Periplasmic binding protein-like II"/>
    <property type="match status" value="1"/>
</dbReference>
<evidence type="ECO:0000256" key="2">
    <source>
        <dbReference type="ARBA" id="ARBA00023015"/>
    </source>
</evidence>
<proteinExistence type="inferred from homology"/>
<dbReference type="AlphaFoldDB" id="A0A848MDI2"/>
<keyword evidence="3" id="KW-0238">DNA-binding</keyword>
<protein>
    <submittedName>
        <fullName evidence="6">LysR family transcriptional regulator</fullName>
    </submittedName>
</protein>
<dbReference type="GO" id="GO:0003700">
    <property type="term" value="F:DNA-binding transcription factor activity"/>
    <property type="evidence" value="ECO:0007669"/>
    <property type="project" value="InterPro"/>
</dbReference>
<evidence type="ECO:0000259" key="5">
    <source>
        <dbReference type="PROSITE" id="PS50931"/>
    </source>
</evidence>
<reference evidence="6 7" key="1">
    <citation type="submission" date="2020-01" db="EMBL/GenBank/DDBJ databases">
        <authorList>
            <person name="Lee S.D."/>
        </authorList>
    </citation>
    <scope>NUCLEOTIDE SEQUENCE [LARGE SCALE GENOMIC DNA]</scope>
    <source>
        <strain evidence="6 7">SAP-1</strain>
    </source>
</reference>
<evidence type="ECO:0000256" key="3">
    <source>
        <dbReference type="ARBA" id="ARBA00023125"/>
    </source>
</evidence>
<evidence type="ECO:0000256" key="4">
    <source>
        <dbReference type="ARBA" id="ARBA00023163"/>
    </source>
</evidence>
<dbReference type="PANTHER" id="PTHR30118:SF15">
    <property type="entry name" value="TRANSCRIPTIONAL REGULATORY PROTEIN"/>
    <property type="match status" value="1"/>
</dbReference>
<evidence type="ECO:0000313" key="7">
    <source>
        <dbReference type="Proteomes" id="UP000585363"/>
    </source>
</evidence>
<feature type="domain" description="HTH lysR-type" evidence="5">
    <location>
        <begin position="4"/>
        <end position="61"/>
    </location>
</feature>
<dbReference type="InterPro" id="IPR005119">
    <property type="entry name" value="LysR_subst-bd"/>
</dbReference>
<dbReference type="EMBL" id="JAADJU010000001">
    <property type="protein sequence ID" value="NMP25715.1"/>
    <property type="molecule type" value="Genomic_DNA"/>
</dbReference>